<evidence type="ECO:0000256" key="14">
    <source>
        <dbReference type="ARBA" id="ARBA00043744"/>
    </source>
</evidence>
<dbReference type="GO" id="GO:0001665">
    <property type="term" value="F:alpha-N-acetylgalactosaminide alpha-2,6-sialyltransferase activity"/>
    <property type="evidence" value="ECO:0000318"/>
    <property type="project" value="GO_Central"/>
</dbReference>
<dbReference type="Pfam" id="PF00777">
    <property type="entry name" value="Glyco_transf_29"/>
    <property type="match status" value="1"/>
</dbReference>
<comment type="subcellular location">
    <subcellularLocation>
        <location evidence="1">Golgi apparatus membrane</location>
        <topology evidence="1">Single-pass type II membrane protein</topology>
    </subcellularLocation>
</comment>
<keyword evidence="8" id="KW-1133">Transmembrane helix</keyword>
<dbReference type="GO" id="GO:0001574">
    <property type="term" value="P:ganglioside biosynthetic process"/>
    <property type="evidence" value="ECO:0000318"/>
    <property type="project" value="GO_Central"/>
</dbReference>
<keyword evidence="9" id="KW-0333">Golgi apparatus</keyword>
<keyword evidence="3" id="KW-0328">Glycosyltransferase</keyword>
<evidence type="ECO:0000256" key="10">
    <source>
        <dbReference type="ARBA" id="ARBA00023098"/>
    </source>
</evidence>
<keyword evidence="5" id="KW-0812">Transmembrane</keyword>
<evidence type="ECO:0000256" key="8">
    <source>
        <dbReference type="ARBA" id="ARBA00022989"/>
    </source>
</evidence>
<evidence type="ECO:0000256" key="1">
    <source>
        <dbReference type="ARBA" id="ARBA00004323"/>
    </source>
</evidence>
<keyword evidence="12" id="KW-1015">Disulfide bond</keyword>
<dbReference type="InterPro" id="IPR038578">
    <property type="entry name" value="GT29-like_sf"/>
</dbReference>
<reference evidence="15" key="2">
    <citation type="submission" date="2021-01" db="UniProtKB">
        <authorList>
            <consortium name="EnsemblMetazoa"/>
        </authorList>
    </citation>
    <scope>IDENTIFICATION</scope>
</reference>
<dbReference type="PANTHER" id="PTHR45906">
    <property type="entry name" value="ALPHA-N-ACETYL-NEURAMINYL-2,3-BETA-GALACTOSYL-1, 3-N-ACETYL-GALACTOSAMINIDE ALPHA-2,6-SIALYLTRANSFERASE-LIKE"/>
    <property type="match status" value="1"/>
</dbReference>
<evidence type="ECO:0000313" key="16">
    <source>
        <dbReference type="Proteomes" id="UP000007110"/>
    </source>
</evidence>
<dbReference type="GO" id="GO:0000139">
    <property type="term" value="C:Golgi membrane"/>
    <property type="evidence" value="ECO:0007669"/>
    <property type="project" value="UniProtKB-SubCell"/>
</dbReference>
<keyword evidence="10" id="KW-0443">Lipid metabolism</keyword>
<keyword evidence="4" id="KW-0808">Transferase</keyword>
<evidence type="ECO:0000256" key="6">
    <source>
        <dbReference type="ARBA" id="ARBA00022968"/>
    </source>
</evidence>
<dbReference type="KEGG" id="spu:100891500"/>
<organism evidence="15 16">
    <name type="scientific">Strongylocentrotus purpuratus</name>
    <name type="common">Purple sea urchin</name>
    <dbReference type="NCBI Taxonomy" id="7668"/>
    <lineage>
        <taxon>Eukaryota</taxon>
        <taxon>Metazoa</taxon>
        <taxon>Echinodermata</taxon>
        <taxon>Eleutherozoa</taxon>
        <taxon>Echinozoa</taxon>
        <taxon>Echinoidea</taxon>
        <taxon>Euechinoidea</taxon>
        <taxon>Echinacea</taxon>
        <taxon>Camarodonta</taxon>
        <taxon>Echinidea</taxon>
        <taxon>Strongylocentrotidae</taxon>
        <taxon>Strongylocentrotus</taxon>
    </lineage>
</organism>
<dbReference type="RefSeq" id="XP_003723646.1">
    <property type="nucleotide sequence ID" value="XM_003723598.3"/>
</dbReference>
<evidence type="ECO:0000256" key="4">
    <source>
        <dbReference type="ARBA" id="ARBA00022679"/>
    </source>
</evidence>
<name>A0A7M7GJI2_STRPU</name>
<protein>
    <submittedName>
        <fullName evidence="15">Uncharacterized protein</fullName>
    </submittedName>
</protein>
<evidence type="ECO:0000256" key="7">
    <source>
        <dbReference type="ARBA" id="ARBA00022981"/>
    </source>
</evidence>
<dbReference type="Gene3D" id="3.90.1480.20">
    <property type="entry name" value="Glycosyl transferase family 29"/>
    <property type="match status" value="1"/>
</dbReference>
<comment type="similarity">
    <text evidence="2">Belongs to the glycosyltransferase 29 family.</text>
</comment>
<evidence type="ECO:0000256" key="13">
    <source>
        <dbReference type="ARBA" id="ARBA00023180"/>
    </source>
</evidence>
<dbReference type="InterPro" id="IPR001675">
    <property type="entry name" value="Glyco_trans_29"/>
</dbReference>
<evidence type="ECO:0000256" key="11">
    <source>
        <dbReference type="ARBA" id="ARBA00023136"/>
    </source>
</evidence>
<dbReference type="GeneID" id="100891500"/>
<dbReference type="InParanoid" id="A0A7M7GJI2"/>
<keyword evidence="13" id="KW-0325">Glycoprotein</keyword>
<reference evidence="16" key="1">
    <citation type="submission" date="2015-02" db="EMBL/GenBank/DDBJ databases">
        <title>Genome sequencing for Strongylocentrotus purpuratus.</title>
        <authorList>
            <person name="Murali S."/>
            <person name="Liu Y."/>
            <person name="Vee V."/>
            <person name="English A."/>
            <person name="Wang M."/>
            <person name="Skinner E."/>
            <person name="Han Y."/>
            <person name="Muzny D.M."/>
            <person name="Worley K.C."/>
            <person name="Gibbs R.A."/>
        </authorList>
    </citation>
    <scope>NUCLEOTIDE SEQUENCE</scope>
</reference>
<keyword evidence="16" id="KW-1185">Reference proteome</keyword>
<evidence type="ECO:0000256" key="12">
    <source>
        <dbReference type="ARBA" id="ARBA00023157"/>
    </source>
</evidence>
<accession>A0A7M7GJI2</accession>
<keyword evidence="7" id="KW-0730">Sialic acid</keyword>
<dbReference type="Proteomes" id="UP000007110">
    <property type="component" value="Unassembled WGS sequence"/>
</dbReference>
<evidence type="ECO:0000256" key="5">
    <source>
        <dbReference type="ARBA" id="ARBA00022692"/>
    </source>
</evidence>
<evidence type="ECO:0000256" key="2">
    <source>
        <dbReference type="ARBA" id="ARBA00006003"/>
    </source>
</evidence>
<evidence type="ECO:0000313" key="15">
    <source>
        <dbReference type="EnsemblMetazoa" id="XP_003723646"/>
    </source>
</evidence>
<dbReference type="AlphaFoldDB" id="A0A7M7GJI2"/>
<evidence type="ECO:0000256" key="3">
    <source>
        <dbReference type="ARBA" id="ARBA00022676"/>
    </source>
</evidence>
<keyword evidence="11" id="KW-0472">Membrane</keyword>
<dbReference type="PANTHER" id="PTHR45906:SF1">
    <property type="entry name" value="ALPHA-N-ACETYL-NEURAMINYL-2,3-BETA-GALACTOSYL-1, 3-N-ACETYL-GALACTOSAMINIDE ALPHA-2,6-SIALYLTRANSFERASE-LIKE"/>
    <property type="match status" value="1"/>
</dbReference>
<comment type="catalytic activity">
    <reaction evidence="14">
        <text>a ganglioside GM1b (d18:1(4E)) + CMP-N-acetyl-beta-neuraminate = a ganglioside GD1alpha (d18:1(4E)) + CMP + H(+)</text>
        <dbReference type="Rhea" id="RHEA:41968"/>
        <dbReference type="ChEBI" id="CHEBI:15378"/>
        <dbReference type="ChEBI" id="CHEBI:57812"/>
        <dbReference type="ChEBI" id="CHEBI:60377"/>
        <dbReference type="ChEBI" id="CHEBI:78568"/>
        <dbReference type="ChEBI" id="CHEBI:78569"/>
    </reaction>
    <physiologicalReaction direction="left-to-right" evidence="14">
        <dbReference type="Rhea" id="RHEA:41969"/>
    </physiologicalReaction>
</comment>
<sequence length="349" mass="39500">MPDIISRQSARVTVVSLLVCCCIPFAFLDLNSGSGARLPHRVRLQRRYPTEKKVIGPNYIQHELPAMPIDLKARYDKRRLLGRHRLQARTSAIERFRRDVQSSVDTKDYVPLMTSEEHQLDLQCGSCSFVANSGLMRQSSLGKEIDQADCVFRMDDAPTVGYERDVGRRTTVRVVSYSSLSDVAFQADTLLALKPSATHLIFHGPEHVYSSNQFQKYLWRIKASQPDVEMYHAGRGLEDRADFELLKHTGTSRHASSAEFSTDMYTLMAMKDTCSSITVYGMLPKNFCSENPRNDVASLYYKDPMLTACSLFSYHDNLEVGGHPLGAEQDVFKGWKENGEIRFVHPSSE</sequence>
<evidence type="ECO:0000256" key="9">
    <source>
        <dbReference type="ARBA" id="ARBA00023034"/>
    </source>
</evidence>
<keyword evidence="6" id="KW-0735">Signal-anchor</keyword>
<dbReference type="EnsemblMetazoa" id="XM_003723598">
    <property type="protein sequence ID" value="XP_003723646"/>
    <property type="gene ID" value="LOC100891500"/>
</dbReference>
<proteinExistence type="inferred from homology"/>